<dbReference type="CDD" id="cd16917">
    <property type="entry name" value="HATPase_UhpB-NarQ-NarX-like"/>
    <property type="match status" value="1"/>
</dbReference>
<dbReference type="eggNOG" id="COG4585">
    <property type="taxonomic scope" value="Bacteria"/>
</dbReference>
<name>V4PKQ9_9CAUL</name>
<dbReference type="GO" id="GO:0000160">
    <property type="term" value="P:phosphorelay signal transduction system"/>
    <property type="evidence" value="ECO:0007669"/>
    <property type="project" value="UniProtKB-KW"/>
</dbReference>
<dbReference type="PATRIC" id="fig|1121022.4.peg.3049"/>
<dbReference type="Proteomes" id="UP000017837">
    <property type="component" value="Unassembled WGS sequence"/>
</dbReference>
<feature type="transmembrane region" description="Helical" evidence="4">
    <location>
        <begin position="300"/>
        <end position="322"/>
    </location>
</feature>
<sequence>MQSLSISNLKALLASQKQRAWKLWLILTIAVLSTAISFGLALQGKTLEGLIRGTDTLNLAVTGHPASSLISLKRSGEMPFVVLPSDLITQIDAIETYAEVDAYLERQDEIMTILKGPTVIVGLQPVGRPAFEAEVKVIALRISDFDGSFWVCLFVGLTAFLVGGCVWCLKPDEKVTQVLALNGFGMLIAAVSSSAAFAQPFALPSGMISALTALNHFATVLFGLTTVGIFLLFPKPLISNRQYWLFLAAGVPLLVLDQLRLLSIPSGLIIFCFLVVIAAIGLVAIQFHNTRRAPHLRASLVWMGLAVIASGGIWCVTIAAYALQGQFDTMPESFIFLSFLILYVGIAVGVARFRLFDVGDWALRLFFFTAAALLFICLDAALIYMAGMAQNSAMAVALLVIAFGYLPFRDMLWRRFVRSKTLSENELMGHVLEMAFEPETSQRQVQWQALLQKLFVPLTISPSPVPVSETYIDKDNLHLFVPGHLDTPALQVSYPQSGRGLFAPRHIDLVDHILRLSRKAALGLNAYERGAAEQRQRLAQDLHDDVGAKLVSGLIVADEASRPFIYGALNDIREIAAALVNERAPLDRTLAEIRHEAVRRLDAAKIALEWPLWPEDEAFVELTALQKKALASTVREAITNIIKHSGATCVTALFRIEGEVLRARLVDDGGGFPDAVLDGQSGGQGLKSMMDRIGQMNGKVRLENLAAGASVAFDFPLTPASAFKLGVHA</sequence>
<dbReference type="InterPro" id="IPR003594">
    <property type="entry name" value="HATPase_dom"/>
</dbReference>
<dbReference type="EMBL" id="AWGB01000033">
    <property type="protein sequence ID" value="ESQ88811.1"/>
    <property type="molecule type" value="Genomic_DNA"/>
</dbReference>
<dbReference type="GO" id="GO:0016301">
    <property type="term" value="F:kinase activity"/>
    <property type="evidence" value="ECO:0007669"/>
    <property type="project" value="UniProtKB-KW"/>
</dbReference>
<feature type="transmembrane region" description="Helical" evidence="4">
    <location>
        <begin position="21"/>
        <end position="42"/>
    </location>
</feature>
<dbReference type="Pfam" id="PF02518">
    <property type="entry name" value="HATPase_c"/>
    <property type="match status" value="1"/>
</dbReference>
<dbReference type="STRING" id="1121022.GCA_000376105_03325"/>
<keyword evidence="4" id="KW-0472">Membrane</keyword>
<feature type="transmembrane region" description="Helical" evidence="4">
    <location>
        <begin position="243"/>
        <end position="262"/>
    </location>
</feature>
<feature type="transmembrane region" description="Helical" evidence="4">
    <location>
        <begin position="365"/>
        <end position="386"/>
    </location>
</feature>
<dbReference type="RefSeq" id="WP_018083002.1">
    <property type="nucleotide sequence ID" value="NZ_AQWM01000022.1"/>
</dbReference>
<feature type="transmembrane region" description="Helical" evidence="4">
    <location>
        <begin position="334"/>
        <end position="353"/>
    </location>
</feature>
<evidence type="ECO:0000256" key="1">
    <source>
        <dbReference type="ARBA" id="ARBA00022679"/>
    </source>
</evidence>
<keyword evidence="3" id="KW-0902">Two-component regulatory system</keyword>
<evidence type="ECO:0000256" key="3">
    <source>
        <dbReference type="ARBA" id="ARBA00023012"/>
    </source>
</evidence>
<dbReference type="PANTHER" id="PTHR24421">
    <property type="entry name" value="NITRATE/NITRITE SENSOR PROTEIN NARX-RELATED"/>
    <property type="match status" value="1"/>
</dbReference>
<dbReference type="SUPFAM" id="SSF55874">
    <property type="entry name" value="ATPase domain of HSP90 chaperone/DNA topoisomerase II/histidine kinase"/>
    <property type="match status" value="1"/>
</dbReference>
<evidence type="ECO:0000256" key="4">
    <source>
        <dbReference type="SAM" id="Phobius"/>
    </source>
</evidence>
<keyword evidence="7" id="KW-1185">Reference proteome</keyword>
<gene>
    <name evidence="6" type="ORF">ABENE_14985</name>
</gene>
<organism evidence="6 7">
    <name type="scientific">Asticcacaulis benevestitus DSM 16100 = ATCC BAA-896</name>
    <dbReference type="NCBI Taxonomy" id="1121022"/>
    <lineage>
        <taxon>Bacteria</taxon>
        <taxon>Pseudomonadati</taxon>
        <taxon>Pseudomonadota</taxon>
        <taxon>Alphaproteobacteria</taxon>
        <taxon>Caulobacterales</taxon>
        <taxon>Caulobacteraceae</taxon>
        <taxon>Asticcacaulis</taxon>
    </lineage>
</organism>
<keyword evidence="4" id="KW-1133">Transmembrane helix</keyword>
<feature type="transmembrane region" description="Helical" evidence="4">
    <location>
        <begin position="392"/>
        <end position="408"/>
    </location>
</feature>
<dbReference type="Gene3D" id="3.30.565.10">
    <property type="entry name" value="Histidine kinase-like ATPase, C-terminal domain"/>
    <property type="match status" value="1"/>
</dbReference>
<feature type="transmembrane region" description="Helical" evidence="4">
    <location>
        <begin position="268"/>
        <end position="288"/>
    </location>
</feature>
<keyword evidence="2" id="KW-0418">Kinase</keyword>
<feature type="transmembrane region" description="Helical" evidence="4">
    <location>
        <begin position="208"/>
        <end position="231"/>
    </location>
</feature>
<dbReference type="InterPro" id="IPR036890">
    <property type="entry name" value="HATPase_C_sf"/>
</dbReference>
<feature type="transmembrane region" description="Helical" evidence="4">
    <location>
        <begin position="181"/>
        <end position="202"/>
    </location>
</feature>
<keyword evidence="1" id="KW-0808">Transferase</keyword>
<proteinExistence type="predicted"/>
<evidence type="ECO:0000259" key="5">
    <source>
        <dbReference type="Pfam" id="PF02518"/>
    </source>
</evidence>
<feature type="transmembrane region" description="Helical" evidence="4">
    <location>
        <begin position="148"/>
        <end position="169"/>
    </location>
</feature>
<protein>
    <recommendedName>
        <fullName evidence="5">Histidine kinase/HSP90-like ATPase domain-containing protein</fullName>
    </recommendedName>
</protein>
<evidence type="ECO:0000256" key="2">
    <source>
        <dbReference type="ARBA" id="ARBA00022777"/>
    </source>
</evidence>
<evidence type="ECO:0000313" key="7">
    <source>
        <dbReference type="Proteomes" id="UP000017837"/>
    </source>
</evidence>
<reference evidence="6 7" key="1">
    <citation type="journal article" date="2014" name="Nature">
        <title>Sequential evolution of bacterial morphology by co-option of a developmental regulator.</title>
        <authorList>
            <person name="Jiang C."/>
            <person name="Brown P.J."/>
            <person name="Ducret A."/>
            <person name="Brun Y.V."/>
        </authorList>
    </citation>
    <scope>NUCLEOTIDE SEQUENCE [LARGE SCALE GENOMIC DNA]</scope>
    <source>
        <strain evidence="6 7">DSM 16100</strain>
    </source>
</reference>
<accession>V4PKQ9</accession>
<comment type="caution">
    <text evidence="6">The sequence shown here is derived from an EMBL/GenBank/DDBJ whole genome shotgun (WGS) entry which is preliminary data.</text>
</comment>
<feature type="domain" description="Histidine kinase/HSP90-like ATPase" evidence="5">
    <location>
        <begin position="628"/>
        <end position="718"/>
    </location>
</feature>
<dbReference type="InterPro" id="IPR050482">
    <property type="entry name" value="Sensor_HK_TwoCompSys"/>
</dbReference>
<dbReference type="AlphaFoldDB" id="V4PKQ9"/>
<keyword evidence="4" id="KW-0812">Transmembrane</keyword>
<evidence type="ECO:0000313" key="6">
    <source>
        <dbReference type="EMBL" id="ESQ88811.1"/>
    </source>
</evidence>